<evidence type="ECO:0000256" key="3">
    <source>
        <dbReference type="ARBA" id="ARBA00022452"/>
    </source>
</evidence>
<dbReference type="Proteomes" id="UP000633814">
    <property type="component" value="Unassembled WGS sequence"/>
</dbReference>
<dbReference type="SUPFAM" id="SSF56935">
    <property type="entry name" value="Porins"/>
    <property type="match status" value="1"/>
</dbReference>
<dbReference type="PANTHER" id="PTHR30069:SF53">
    <property type="entry name" value="COLICIN I RECEPTOR-RELATED"/>
    <property type="match status" value="1"/>
</dbReference>
<evidence type="ECO:0000256" key="11">
    <source>
        <dbReference type="RuleBase" id="RU003357"/>
    </source>
</evidence>
<keyword evidence="9 10" id="KW-0998">Cell outer membrane</keyword>
<feature type="signal peptide" evidence="12">
    <location>
        <begin position="1"/>
        <end position="19"/>
    </location>
</feature>
<keyword evidence="4 10" id="KW-0812">Transmembrane</keyword>
<feature type="chain" id="PRO_5046072848" evidence="12">
    <location>
        <begin position="20"/>
        <end position="590"/>
    </location>
</feature>
<dbReference type="InterPro" id="IPR000531">
    <property type="entry name" value="Beta-barrel_TonB"/>
</dbReference>
<dbReference type="CDD" id="cd01347">
    <property type="entry name" value="ligand_gated_channel"/>
    <property type="match status" value="1"/>
</dbReference>
<evidence type="ECO:0000256" key="7">
    <source>
        <dbReference type="ARBA" id="ARBA00023077"/>
    </source>
</evidence>
<comment type="caution">
    <text evidence="15">The sequence shown here is derived from an EMBL/GenBank/DDBJ whole genome shotgun (WGS) entry which is preliminary data.</text>
</comment>
<evidence type="ECO:0000313" key="16">
    <source>
        <dbReference type="Proteomes" id="UP000633814"/>
    </source>
</evidence>
<dbReference type="Pfam" id="PF00593">
    <property type="entry name" value="TonB_dep_Rec_b-barrel"/>
    <property type="match status" value="1"/>
</dbReference>
<comment type="subcellular location">
    <subcellularLocation>
        <location evidence="1 10">Cell outer membrane</location>
        <topology evidence="1 10">Multi-pass membrane protein</topology>
    </subcellularLocation>
</comment>
<name>A0ABS8C0C4_9ALTE</name>
<evidence type="ECO:0000256" key="2">
    <source>
        <dbReference type="ARBA" id="ARBA00022448"/>
    </source>
</evidence>
<dbReference type="InterPro" id="IPR037066">
    <property type="entry name" value="Plug_dom_sf"/>
</dbReference>
<reference evidence="15 16" key="1">
    <citation type="submission" date="2021-10" db="EMBL/GenBank/DDBJ databases">
        <title>Alishewanella koreense sp. nov. isolated from seawater of southwestern coast in South Korea and the proposal for the reclassification of Rheinheimera perlucida and Rheinheimera tuosuensis as Arsukibacterium perlucida and Arsukibacterium tuosuensis.</title>
        <authorList>
            <person name="Kim K.H."/>
            <person name="Ruan W."/>
            <person name="Kim K.R."/>
            <person name="Baek J.H."/>
            <person name="Jeon C.O."/>
        </authorList>
    </citation>
    <scope>NUCLEOTIDE SEQUENCE [LARGE SCALE GENOMIC DNA]</scope>
    <source>
        <strain evidence="15 16">16-MA</strain>
    </source>
</reference>
<keyword evidence="5 12" id="KW-0732">Signal</keyword>
<keyword evidence="8 10" id="KW-0472">Membrane</keyword>
<evidence type="ECO:0000256" key="10">
    <source>
        <dbReference type="PROSITE-ProRule" id="PRU01360"/>
    </source>
</evidence>
<dbReference type="PANTHER" id="PTHR30069">
    <property type="entry name" value="TONB-DEPENDENT OUTER MEMBRANE RECEPTOR"/>
    <property type="match status" value="1"/>
</dbReference>
<keyword evidence="6" id="KW-0406">Ion transport</keyword>
<evidence type="ECO:0000259" key="14">
    <source>
        <dbReference type="Pfam" id="PF07715"/>
    </source>
</evidence>
<evidence type="ECO:0000256" key="1">
    <source>
        <dbReference type="ARBA" id="ARBA00004571"/>
    </source>
</evidence>
<dbReference type="RefSeq" id="WP_226749842.1">
    <property type="nucleotide sequence ID" value="NZ_JAEINI020000001.1"/>
</dbReference>
<accession>A0ABS8C0C4</accession>
<sequence>MFKPSWALLLSAVPTAVSATDAVEHISVYANRIPVATSEVLASVSVLDRADIEARQASDLPALLAQLPGITISRDGGRGQNSGLYLRGGNNGHTLVLIDGVRSGSATLGYKTLSMLPLALIERIEVIRGPRAAWYGADALAGVIAITTRQASGVELTADVGSYGQAGASINASQQQGDLTLSATAGYSRADGFNVRNDLDNDRDGYQQRFAKLVAAYQTGLGLWRGQVDVNSGFYQFDTAWGSEDQAETLNRSYLLGWEHQQGSWQHQAQFSRTLDDDTTYGPVSQSPYVTERDEFNYQAATALTDSLSGLAGVNWYQESVARSGVAYVKDNRLNRAAFAGLQFAAQGLRLDGAVRRDLTDQYGGNTTWQLAAGVDLSDAMQLRLSRGSAFKTPTFNDLYYPGSANPDLQPEKTLSNEIALSYQLAAATLQLAWFKQDVDNLIQFDFATYTPQNIERAKISGVELSVDLRWDSVEQTISYSWLDTENTLTGQRLARRPEHNVNWRLTQQWQQLSGFVTADYQSDTYQGEYASSPYLGGFTVFGVGGSFALSPALSLSAKVDNLFDKHYQTSSGYETAGVNFGLSLQYKLP</sequence>
<dbReference type="InterPro" id="IPR012910">
    <property type="entry name" value="Plug_dom"/>
</dbReference>
<evidence type="ECO:0000256" key="12">
    <source>
        <dbReference type="SAM" id="SignalP"/>
    </source>
</evidence>
<dbReference type="PROSITE" id="PS52016">
    <property type="entry name" value="TONB_DEPENDENT_REC_3"/>
    <property type="match status" value="1"/>
</dbReference>
<evidence type="ECO:0000256" key="9">
    <source>
        <dbReference type="ARBA" id="ARBA00023237"/>
    </source>
</evidence>
<dbReference type="InterPro" id="IPR036942">
    <property type="entry name" value="Beta-barrel_TonB_sf"/>
</dbReference>
<evidence type="ECO:0000256" key="8">
    <source>
        <dbReference type="ARBA" id="ARBA00023136"/>
    </source>
</evidence>
<feature type="domain" description="TonB-dependent receptor plug" evidence="14">
    <location>
        <begin position="38"/>
        <end position="143"/>
    </location>
</feature>
<protein>
    <submittedName>
        <fullName evidence="15">TonB-dependent receptor</fullName>
    </submittedName>
</protein>
<dbReference type="Gene3D" id="2.40.170.20">
    <property type="entry name" value="TonB-dependent receptor, beta-barrel domain"/>
    <property type="match status" value="1"/>
</dbReference>
<dbReference type="InterPro" id="IPR039426">
    <property type="entry name" value="TonB-dep_rcpt-like"/>
</dbReference>
<keyword evidence="16" id="KW-1185">Reference proteome</keyword>
<dbReference type="Gene3D" id="2.170.130.10">
    <property type="entry name" value="TonB-dependent receptor, plug domain"/>
    <property type="match status" value="1"/>
</dbReference>
<keyword evidence="7 11" id="KW-0798">TonB box</keyword>
<keyword evidence="15" id="KW-0675">Receptor</keyword>
<comment type="similarity">
    <text evidence="10 11">Belongs to the TonB-dependent receptor family.</text>
</comment>
<evidence type="ECO:0000259" key="13">
    <source>
        <dbReference type="Pfam" id="PF00593"/>
    </source>
</evidence>
<gene>
    <name evidence="15" type="ORF">JAO78_002905</name>
</gene>
<keyword evidence="2 10" id="KW-0813">Transport</keyword>
<keyword evidence="3 10" id="KW-1134">Transmembrane beta strand</keyword>
<proteinExistence type="inferred from homology"/>
<dbReference type="EMBL" id="JAEINI020000001">
    <property type="protein sequence ID" value="MCB5225759.1"/>
    <property type="molecule type" value="Genomic_DNA"/>
</dbReference>
<dbReference type="Pfam" id="PF07715">
    <property type="entry name" value="Plug"/>
    <property type="match status" value="1"/>
</dbReference>
<evidence type="ECO:0000256" key="4">
    <source>
        <dbReference type="ARBA" id="ARBA00022692"/>
    </source>
</evidence>
<evidence type="ECO:0000256" key="6">
    <source>
        <dbReference type="ARBA" id="ARBA00023065"/>
    </source>
</evidence>
<feature type="domain" description="TonB-dependent receptor-like beta-barrel" evidence="13">
    <location>
        <begin position="197"/>
        <end position="563"/>
    </location>
</feature>
<evidence type="ECO:0000313" key="15">
    <source>
        <dbReference type="EMBL" id="MCB5225759.1"/>
    </source>
</evidence>
<organism evidence="15 16">
    <name type="scientific">Alishewanella maricola</name>
    <dbReference type="NCBI Taxonomy" id="2795740"/>
    <lineage>
        <taxon>Bacteria</taxon>
        <taxon>Pseudomonadati</taxon>
        <taxon>Pseudomonadota</taxon>
        <taxon>Gammaproteobacteria</taxon>
        <taxon>Alteromonadales</taxon>
        <taxon>Alteromonadaceae</taxon>
        <taxon>Alishewanella</taxon>
    </lineage>
</organism>
<evidence type="ECO:0000256" key="5">
    <source>
        <dbReference type="ARBA" id="ARBA00022729"/>
    </source>
</evidence>